<feature type="coiled-coil region" evidence="1">
    <location>
        <begin position="25"/>
        <end position="52"/>
    </location>
</feature>
<sequence>MKIIAIAASLLVLAACSKSEPESVENRARTLEAELENRADALEAEAENGVNAAAMELEQDFPAFTNESGNAAENGAAGE</sequence>
<protein>
    <submittedName>
        <fullName evidence="2">Uncharacterized protein</fullName>
    </submittedName>
</protein>
<dbReference type="PROSITE" id="PS51257">
    <property type="entry name" value="PROKAR_LIPOPROTEIN"/>
    <property type="match status" value="1"/>
</dbReference>
<accession>A0A7T2GJ23</accession>
<name>A0A7T2GJ23_9SPHN</name>
<organism evidence="2 3">
    <name type="scientific">Allosphingosinicella flava</name>
    <dbReference type="NCBI Taxonomy" id="2771430"/>
    <lineage>
        <taxon>Bacteria</taxon>
        <taxon>Pseudomonadati</taxon>
        <taxon>Pseudomonadota</taxon>
        <taxon>Alphaproteobacteria</taxon>
        <taxon>Sphingomonadales</taxon>
        <taxon>Sphingomonadaceae</taxon>
        <taxon>Allosphingosinicella</taxon>
    </lineage>
</organism>
<proteinExistence type="predicted"/>
<dbReference type="Proteomes" id="UP000594873">
    <property type="component" value="Chromosome"/>
</dbReference>
<evidence type="ECO:0000313" key="3">
    <source>
        <dbReference type="Proteomes" id="UP000594873"/>
    </source>
</evidence>
<gene>
    <name evidence="2" type="ORF">IC614_10700</name>
</gene>
<reference evidence="2 3" key="1">
    <citation type="submission" date="2020-11" db="EMBL/GenBank/DDBJ databases">
        <title>Genome seq and assembly of Sphingosinicella sp.</title>
        <authorList>
            <person name="Chhetri G."/>
        </authorList>
    </citation>
    <scope>NUCLEOTIDE SEQUENCE [LARGE SCALE GENOMIC DNA]</scope>
    <source>
        <strain evidence="2 3">UDD2</strain>
    </source>
</reference>
<dbReference type="EMBL" id="CP065592">
    <property type="protein sequence ID" value="QPQ54780.1"/>
    <property type="molecule type" value="Genomic_DNA"/>
</dbReference>
<dbReference type="RefSeq" id="WP_200971419.1">
    <property type="nucleotide sequence ID" value="NZ_CP065592.1"/>
</dbReference>
<keyword evidence="3" id="KW-1185">Reference proteome</keyword>
<evidence type="ECO:0000256" key="1">
    <source>
        <dbReference type="SAM" id="Coils"/>
    </source>
</evidence>
<dbReference type="AlphaFoldDB" id="A0A7T2GJ23"/>
<keyword evidence="1" id="KW-0175">Coiled coil</keyword>
<dbReference type="KEGG" id="sflv:IC614_10700"/>
<evidence type="ECO:0000313" key="2">
    <source>
        <dbReference type="EMBL" id="QPQ54780.1"/>
    </source>
</evidence>